<reference evidence="3 4" key="1">
    <citation type="submission" date="2018-10" db="EMBL/GenBank/DDBJ databases">
        <title>Genomic Encyclopedia of Type Strains, Phase IV (KMG-IV): sequencing the most valuable type-strain genomes for metagenomic binning, comparative biology and taxonomic classification.</title>
        <authorList>
            <person name="Goeker M."/>
        </authorList>
    </citation>
    <scope>NUCLEOTIDE SEQUENCE [LARGE SCALE GENOMIC DNA]</scope>
    <source>
        <strain evidence="3 4">DSM 22008</strain>
    </source>
</reference>
<evidence type="ECO:0000313" key="4">
    <source>
        <dbReference type="Proteomes" id="UP000282211"/>
    </source>
</evidence>
<evidence type="ECO:0000256" key="1">
    <source>
        <dbReference type="ARBA" id="ARBA00022842"/>
    </source>
</evidence>
<protein>
    <submittedName>
        <fullName evidence="3">MobA-like NTP transferase protein</fullName>
    </submittedName>
</protein>
<dbReference type="GO" id="GO:0016779">
    <property type="term" value="F:nucleotidyltransferase activity"/>
    <property type="evidence" value="ECO:0007669"/>
    <property type="project" value="UniProtKB-ARBA"/>
</dbReference>
<evidence type="ECO:0000259" key="2">
    <source>
        <dbReference type="Pfam" id="PF12804"/>
    </source>
</evidence>
<dbReference type="Gene3D" id="3.90.550.10">
    <property type="entry name" value="Spore Coat Polysaccharide Biosynthesis Protein SpsA, Chain A"/>
    <property type="match status" value="1"/>
</dbReference>
<sequence length="251" mass="27107">MNNSPQVLVLAGQRAGVADPLCEAFNVTYKVETQLIGKPMIKWVAEALDAAELKRPFIVSGYPALSEGWSIAASGDGPADSALLALKDASFPCLMTTGDHPLLTADILRFFIEASQKTGADFCVGLADEQTIQSAYPETKRTYLRFSDTAVSGCNLFYIANSQGLAALEFWREAQHLRKKPLQLARKVGIGLGIRYAAGRLSISQAFDEAGKKIGIKASPVLLPYAEAAIDVDKVSDHDVVEKILLSRFNS</sequence>
<dbReference type="Pfam" id="PF12804">
    <property type="entry name" value="NTP_transf_3"/>
    <property type="match status" value="1"/>
</dbReference>
<organism evidence="3 4">
    <name type="scientific">Litorimonas taeanensis</name>
    <dbReference type="NCBI Taxonomy" id="568099"/>
    <lineage>
        <taxon>Bacteria</taxon>
        <taxon>Pseudomonadati</taxon>
        <taxon>Pseudomonadota</taxon>
        <taxon>Alphaproteobacteria</taxon>
        <taxon>Maricaulales</taxon>
        <taxon>Robiginitomaculaceae</taxon>
    </lineage>
</organism>
<dbReference type="InterPro" id="IPR025877">
    <property type="entry name" value="MobA-like_NTP_Trfase"/>
</dbReference>
<name>A0A420WKH2_9PROT</name>
<keyword evidence="3" id="KW-0808">Transferase</keyword>
<gene>
    <name evidence="3" type="ORF">DES40_0876</name>
</gene>
<dbReference type="EMBL" id="RBII01000001">
    <property type="protein sequence ID" value="RKQ71551.1"/>
    <property type="molecule type" value="Genomic_DNA"/>
</dbReference>
<keyword evidence="1" id="KW-0460">Magnesium</keyword>
<dbReference type="AlphaFoldDB" id="A0A420WKH2"/>
<feature type="domain" description="MobA-like NTP transferase" evidence="2">
    <location>
        <begin position="30"/>
        <end position="132"/>
    </location>
</feature>
<keyword evidence="4" id="KW-1185">Reference proteome</keyword>
<dbReference type="InterPro" id="IPR029044">
    <property type="entry name" value="Nucleotide-diphossugar_trans"/>
</dbReference>
<comment type="caution">
    <text evidence="3">The sequence shown here is derived from an EMBL/GenBank/DDBJ whole genome shotgun (WGS) entry which is preliminary data.</text>
</comment>
<accession>A0A420WKH2</accession>
<evidence type="ECO:0000313" key="3">
    <source>
        <dbReference type="EMBL" id="RKQ71551.1"/>
    </source>
</evidence>
<dbReference type="SUPFAM" id="SSF53448">
    <property type="entry name" value="Nucleotide-diphospho-sugar transferases"/>
    <property type="match status" value="1"/>
</dbReference>
<dbReference type="RefSeq" id="WP_121099319.1">
    <property type="nucleotide sequence ID" value="NZ_RBII01000001.1"/>
</dbReference>
<dbReference type="OrthoDB" id="159246at2"/>
<dbReference type="InParanoid" id="A0A420WKH2"/>
<proteinExistence type="predicted"/>
<dbReference type="Proteomes" id="UP000282211">
    <property type="component" value="Unassembled WGS sequence"/>
</dbReference>